<sequence>MTQPAPITLERPRRAPRMAMNDKLDSICALIEELNLTPKEFMAAFLEQHHDNVSFRRRYWGIKTGWDSTEKLILSIKKLACTNINGRGLWDRFILSEEKPRSGVAPEGAYHNSRTVSESFFSMEELALRNEALVEQMPFLYNLIGSCIKGDPTPPGGGGKAGSLEEPSDEDSDEDNEYDSADELDDLDGLLLRKSRDPVSKRAKQVKTVARTICVMVAFGRNQQHNGFQLSNAVIFLAAGVTERVSGYLNYIGISSSRRTAHAALQTLGKEAEENLISRYSLDQSCSIAPLLCYDNLEFQEKVHMNSIGHTSQMFHGTWGYIHQIPPSLWPKLNPDKLTKEAMNRALHLGSKITIRPEMFTPTITSTNHWEKTQKSQITRVILEYLAKPKDSRVPLSKSPPAVHPITPEDPKISMLRLMIASDNSAQGVGDVFTGIIQQSGLTAEDFHSRLQIIEGDLGSCNIFDSLRRQRCPATGNHNSLDNVLPIPGAAHTLWNIAQAVFLAHWGNEKLARDTGAWRVLHALGVPVAKPVTKKDFNLMLCHIEKIHEASLLYCVLLVSNRTHLPLTEPLHFSSETIAHWVDLTWDRFCSREAFQSELAKTATSHMNFLLRLRDFGTIIEAHRAMKDGDYGRLMYMWERWAVMTQGLGKMPHYSKHLPKLIVQLKYILPTSLADIVLNSLLISPSGKAGHFVATDQYLEVLNYWLKYFFNNSGIGTKIDRLKDVFSSSIGILRYLLQLIKLESGAEVVHQSHKNQMSLDSLNNFRRMAESIGLGQVPSDGIPPNAIPDSYLLGISKLQQEFSQRGLNRFLPYSPGILGMEEADSLHASRLGTGNRAELDHQLPSDEDSGTDGDAEKEPAEEN</sequence>
<dbReference type="EMBL" id="VDEP01000347">
    <property type="protein sequence ID" value="KAA1098708.1"/>
    <property type="molecule type" value="Genomic_DNA"/>
</dbReference>
<dbReference type="Proteomes" id="UP000325313">
    <property type="component" value="Unassembled WGS sequence"/>
</dbReference>
<protein>
    <recommendedName>
        <fullName evidence="2">DUF6589 domain-containing protein</fullName>
    </recommendedName>
</protein>
<reference evidence="3 4" key="1">
    <citation type="submission" date="2019-05" db="EMBL/GenBank/DDBJ databases">
        <title>Emergence of the Ug99 lineage of the wheat stem rust pathogen through somatic hybridization.</title>
        <authorList>
            <person name="Li F."/>
            <person name="Upadhyaya N.M."/>
            <person name="Sperschneider J."/>
            <person name="Matny O."/>
            <person name="Nguyen-Phuc H."/>
            <person name="Mago R."/>
            <person name="Raley C."/>
            <person name="Miller M.E."/>
            <person name="Silverstein K.A.T."/>
            <person name="Henningsen E."/>
            <person name="Hirsch C.D."/>
            <person name="Visser B."/>
            <person name="Pretorius Z.A."/>
            <person name="Steffenson B.J."/>
            <person name="Schwessinger B."/>
            <person name="Dodds P.N."/>
            <person name="Figueroa M."/>
        </authorList>
    </citation>
    <scope>NUCLEOTIDE SEQUENCE [LARGE SCALE GENOMIC DNA]</scope>
    <source>
        <strain evidence="3 4">Ug99</strain>
    </source>
</reference>
<evidence type="ECO:0000256" key="1">
    <source>
        <dbReference type="SAM" id="MobiDB-lite"/>
    </source>
</evidence>
<evidence type="ECO:0000313" key="4">
    <source>
        <dbReference type="Proteomes" id="UP000325313"/>
    </source>
</evidence>
<feature type="region of interest" description="Disordered" evidence="1">
    <location>
        <begin position="829"/>
        <end position="863"/>
    </location>
</feature>
<feature type="compositionally biased region" description="Acidic residues" evidence="1">
    <location>
        <begin position="166"/>
        <end position="181"/>
    </location>
</feature>
<proteinExistence type="predicted"/>
<feature type="domain" description="DUF6589" evidence="2">
    <location>
        <begin position="356"/>
        <end position="753"/>
    </location>
</feature>
<organism evidence="3 4">
    <name type="scientific">Puccinia graminis f. sp. tritici</name>
    <dbReference type="NCBI Taxonomy" id="56615"/>
    <lineage>
        <taxon>Eukaryota</taxon>
        <taxon>Fungi</taxon>
        <taxon>Dikarya</taxon>
        <taxon>Basidiomycota</taxon>
        <taxon>Pucciniomycotina</taxon>
        <taxon>Pucciniomycetes</taxon>
        <taxon>Pucciniales</taxon>
        <taxon>Pucciniaceae</taxon>
        <taxon>Puccinia</taxon>
    </lineage>
</organism>
<name>A0A5B0PEB2_PUCGR</name>
<comment type="caution">
    <text evidence="3">The sequence shown here is derived from an EMBL/GenBank/DDBJ whole genome shotgun (WGS) entry which is preliminary data.</text>
</comment>
<feature type="region of interest" description="Disordered" evidence="1">
    <location>
        <begin position="152"/>
        <end position="181"/>
    </location>
</feature>
<feature type="compositionally biased region" description="Basic and acidic residues" evidence="1">
    <location>
        <begin position="854"/>
        <end position="863"/>
    </location>
</feature>
<dbReference type="Pfam" id="PF20231">
    <property type="entry name" value="DUF6589"/>
    <property type="match status" value="1"/>
</dbReference>
<evidence type="ECO:0000313" key="3">
    <source>
        <dbReference type="EMBL" id="KAA1098708.1"/>
    </source>
</evidence>
<dbReference type="AlphaFoldDB" id="A0A5B0PEB2"/>
<evidence type="ECO:0000259" key="2">
    <source>
        <dbReference type="Pfam" id="PF20231"/>
    </source>
</evidence>
<accession>A0A5B0PEB2</accession>
<gene>
    <name evidence="3" type="ORF">PGTUg99_011383</name>
</gene>
<dbReference type="InterPro" id="IPR046496">
    <property type="entry name" value="DUF6589"/>
</dbReference>